<evidence type="ECO:0000313" key="6">
    <source>
        <dbReference type="EMBL" id="MFB5734983.1"/>
    </source>
</evidence>
<dbReference type="GO" id="GO:0016787">
    <property type="term" value="F:hydrolase activity"/>
    <property type="evidence" value="ECO:0007669"/>
    <property type="project" value="UniProtKB-KW"/>
</dbReference>
<keyword evidence="3 6" id="KW-0378">Hydrolase</keyword>
<reference evidence="6 7" key="1">
    <citation type="submission" date="2024-09" db="EMBL/GenBank/DDBJ databases">
        <title>Taxonomic and Genotyping Characterization of Leptospira Strains isolated from Multiple Sources in Colombia highlights the importance of intermediate species.</title>
        <authorList>
            <person name="Torres Higuera L."/>
            <person name="Rojas Tapias D."/>
            <person name="Jimenez Velasquez S."/>
            <person name="Renjifo Ibanez C."/>
        </authorList>
    </citation>
    <scope>NUCLEOTIDE SEQUENCE [LARGE SCALE GENOMIC DNA]</scope>
    <source>
        <strain evidence="6 7">Lep080</strain>
    </source>
</reference>
<feature type="region of interest" description="Disordered" evidence="5">
    <location>
        <begin position="1"/>
        <end position="30"/>
    </location>
</feature>
<comment type="cofactor">
    <cofactor evidence="1">
        <name>Mg(2+)</name>
        <dbReference type="ChEBI" id="CHEBI:18420"/>
    </cofactor>
</comment>
<accession>A0ABV5BI53</accession>
<evidence type="ECO:0000313" key="7">
    <source>
        <dbReference type="Proteomes" id="UP001580391"/>
    </source>
</evidence>
<sequence>MHRANRRLFGLEEEARKKRKDNHDPHSPWLSDTDSECIPMALLLDLDNTLFDSTSIYEATVKRLETQAKALGFSSSSEFRKAYESARKEVKLALPNNPVNRLRFLYFKKLTEGVFGRTNPSLILKLDSLYFRFFLNGIREWKKKNAKDFGRILKLLKELQEIQDLVFITNESLRTQVLKLSVLLPKDIKYRMVTSEEIGEEKPSPLMFQKALEGAKGENSYLVGDSLEDDIRGALGVGVQAFHISKPIDSDKKRTVTLQKKNLEGREYWTSPDLVSALNYILSIEKGSVIS</sequence>
<dbReference type="SFLD" id="SFLDS00003">
    <property type="entry name" value="Haloacid_Dehalogenase"/>
    <property type="match status" value="1"/>
</dbReference>
<evidence type="ECO:0000256" key="1">
    <source>
        <dbReference type="ARBA" id="ARBA00001946"/>
    </source>
</evidence>
<dbReference type="EMBL" id="JBHILJ010000001">
    <property type="protein sequence ID" value="MFB5734983.1"/>
    <property type="molecule type" value="Genomic_DNA"/>
</dbReference>
<comment type="caution">
    <text evidence="6">The sequence shown here is derived from an EMBL/GenBank/DDBJ whole genome shotgun (WGS) entry which is preliminary data.</text>
</comment>
<feature type="compositionally biased region" description="Basic and acidic residues" evidence="5">
    <location>
        <begin position="9"/>
        <end position="26"/>
    </location>
</feature>
<keyword evidence="4" id="KW-0460">Magnesium</keyword>
<evidence type="ECO:0000256" key="5">
    <source>
        <dbReference type="SAM" id="MobiDB-lite"/>
    </source>
</evidence>
<dbReference type="RefSeq" id="WP_375516411.1">
    <property type="nucleotide sequence ID" value="NZ_JBHILI010000003.1"/>
</dbReference>
<dbReference type="EC" id="3.1.3.-" evidence="6"/>
<organism evidence="6 7">
    <name type="scientific">Leptospira wolffii</name>
    <dbReference type="NCBI Taxonomy" id="409998"/>
    <lineage>
        <taxon>Bacteria</taxon>
        <taxon>Pseudomonadati</taxon>
        <taxon>Spirochaetota</taxon>
        <taxon>Spirochaetia</taxon>
        <taxon>Leptospirales</taxon>
        <taxon>Leptospiraceae</taxon>
        <taxon>Leptospira</taxon>
    </lineage>
</organism>
<dbReference type="NCBIfam" id="TIGR01549">
    <property type="entry name" value="HAD-SF-IA-v1"/>
    <property type="match status" value="1"/>
</dbReference>
<dbReference type="PANTHER" id="PTHR46470:SF2">
    <property type="entry name" value="GLYCERALDEHYDE 3-PHOSPHATE PHOSPHATASE"/>
    <property type="match status" value="1"/>
</dbReference>
<dbReference type="InterPro" id="IPR006439">
    <property type="entry name" value="HAD-SF_hydro_IA"/>
</dbReference>
<dbReference type="InterPro" id="IPR051400">
    <property type="entry name" value="HAD-like_hydrolase"/>
</dbReference>
<dbReference type="Proteomes" id="UP001580391">
    <property type="component" value="Unassembled WGS sequence"/>
</dbReference>
<dbReference type="Gene3D" id="3.40.50.1000">
    <property type="entry name" value="HAD superfamily/HAD-like"/>
    <property type="match status" value="1"/>
</dbReference>
<keyword evidence="7" id="KW-1185">Reference proteome</keyword>
<name>A0ABV5BI53_9LEPT</name>
<dbReference type="PANTHER" id="PTHR46470">
    <property type="entry name" value="N-ACYLNEURAMINATE-9-PHOSPHATASE"/>
    <property type="match status" value="1"/>
</dbReference>
<protein>
    <submittedName>
        <fullName evidence="6">HAD family hydrolase</fullName>
        <ecNumber evidence="6">3.1.3.-</ecNumber>
    </submittedName>
</protein>
<dbReference type="InterPro" id="IPR023214">
    <property type="entry name" value="HAD_sf"/>
</dbReference>
<dbReference type="Gene3D" id="1.20.120.710">
    <property type="entry name" value="Haloacid dehalogenase hydrolase-like domain"/>
    <property type="match status" value="1"/>
</dbReference>
<evidence type="ECO:0000256" key="4">
    <source>
        <dbReference type="ARBA" id="ARBA00022842"/>
    </source>
</evidence>
<gene>
    <name evidence="6" type="ORF">ACE5IX_00540</name>
</gene>
<evidence type="ECO:0000256" key="3">
    <source>
        <dbReference type="ARBA" id="ARBA00022801"/>
    </source>
</evidence>
<proteinExistence type="predicted"/>
<dbReference type="Pfam" id="PF00702">
    <property type="entry name" value="Hydrolase"/>
    <property type="match status" value="1"/>
</dbReference>
<dbReference type="InterPro" id="IPR036412">
    <property type="entry name" value="HAD-like_sf"/>
</dbReference>
<dbReference type="SFLD" id="SFLDG01129">
    <property type="entry name" value="C1.5:_HAD__Beta-PGM__Phosphata"/>
    <property type="match status" value="1"/>
</dbReference>
<evidence type="ECO:0000256" key="2">
    <source>
        <dbReference type="ARBA" id="ARBA00022723"/>
    </source>
</evidence>
<keyword evidence="2" id="KW-0479">Metal-binding</keyword>
<dbReference type="SUPFAM" id="SSF56784">
    <property type="entry name" value="HAD-like"/>
    <property type="match status" value="1"/>
</dbReference>